<evidence type="ECO:0000313" key="17">
    <source>
        <dbReference type="EMBL" id="MBB5872454.1"/>
    </source>
</evidence>
<dbReference type="GO" id="GO:0008270">
    <property type="term" value="F:zinc ion binding"/>
    <property type="evidence" value="ECO:0007669"/>
    <property type="project" value="InterPro"/>
</dbReference>
<dbReference type="Gene3D" id="2.60.40.1730">
    <property type="entry name" value="tricorn interacting facor f3 domain"/>
    <property type="match status" value="1"/>
</dbReference>
<dbReference type="RefSeq" id="WP_184842109.1">
    <property type="nucleotide sequence ID" value="NZ_JACHMN010000003.1"/>
</dbReference>
<dbReference type="EMBL" id="JACHMN010000003">
    <property type="protein sequence ID" value="MBB5872454.1"/>
    <property type="molecule type" value="Genomic_DNA"/>
</dbReference>
<feature type="region of interest" description="Disordered" evidence="13">
    <location>
        <begin position="27"/>
        <end position="47"/>
    </location>
</feature>
<feature type="compositionally biased region" description="Pro residues" evidence="13">
    <location>
        <begin position="28"/>
        <end position="40"/>
    </location>
</feature>
<dbReference type="SUPFAM" id="SSF63737">
    <property type="entry name" value="Leukotriene A4 hydrolase N-terminal domain"/>
    <property type="match status" value="1"/>
</dbReference>
<keyword evidence="10" id="KW-0482">Metalloprotease</keyword>
<dbReference type="AlphaFoldDB" id="A0A841BWC2"/>
<keyword evidence="18" id="KW-1185">Reference proteome</keyword>
<evidence type="ECO:0000256" key="10">
    <source>
        <dbReference type="ARBA" id="ARBA00023049"/>
    </source>
</evidence>
<dbReference type="PROSITE" id="PS51257">
    <property type="entry name" value="PROKAR_LIPOPROTEIN"/>
    <property type="match status" value="1"/>
</dbReference>
<dbReference type="InterPro" id="IPR027268">
    <property type="entry name" value="Peptidase_M4/M1_CTD_sf"/>
</dbReference>
<dbReference type="PRINTS" id="PR00756">
    <property type="entry name" value="ALADIPTASE"/>
</dbReference>
<comment type="catalytic activity">
    <reaction evidence="1">
        <text>Release of an N-terminal amino acid, Xaa-|-Yaa- from a peptide, amide or arylamide. Xaa is preferably Ala, but may be most amino acids including Pro (slow action). When a terminal hydrophobic residue is followed by a prolyl residue, the two may be released as an intact Xaa-Pro dipeptide.</text>
        <dbReference type="EC" id="3.4.11.2"/>
    </reaction>
</comment>
<gene>
    <name evidence="17" type="ORF">F4553_005888</name>
</gene>
<feature type="domain" description="Peptidase M1 membrane alanine aminopeptidase" evidence="15">
    <location>
        <begin position="343"/>
        <end position="482"/>
    </location>
</feature>
<evidence type="ECO:0000259" key="16">
    <source>
        <dbReference type="Pfam" id="PF17900"/>
    </source>
</evidence>
<evidence type="ECO:0000256" key="6">
    <source>
        <dbReference type="ARBA" id="ARBA00022670"/>
    </source>
</evidence>
<evidence type="ECO:0000256" key="3">
    <source>
        <dbReference type="ARBA" id="ARBA00010136"/>
    </source>
</evidence>
<evidence type="ECO:0000256" key="5">
    <source>
        <dbReference type="ARBA" id="ARBA00015611"/>
    </source>
</evidence>
<evidence type="ECO:0000256" key="1">
    <source>
        <dbReference type="ARBA" id="ARBA00000098"/>
    </source>
</evidence>
<dbReference type="InterPro" id="IPR001930">
    <property type="entry name" value="Peptidase_M1"/>
</dbReference>
<feature type="signal peptide" evidence="14">
    <location>
        <begin position="1"/>
        <end position="23"/>
    </location>
</feature>
<dbReference type="GO" id="GO:0016285">
    <property type="term" value="F:alanyl aminopeptidase activity"/>
    <property type="evidence" value="ECO:0007669"/>
    <property type="project" value="UniProtKB-EC"/>
</dbReference>
<dbReference type="GO" id="GO:0008237">
    <property type="term" value="F:metallopeptidase activity"/>
    <property type="evidence" value="ECO:0007669"/>
    <property type="project" value="UniProtKB-KW"/>
</dbReference>
<evidence type="ECO:0000256" key="11">
    <source>
        <dbReference type="ARBA" id="ARBA00029811"/>
    </source>
</evidence>
<evidence type="ECO:0000256" key="14">
    <source>
        <dbReference type="SAM" id="SignalP"/>
    </source>
</evidence>
<organism evidence="17 18">
    <name type="scientific">Allocatelliglobosispora scoriae</name>
    <dbReference type="NCBI Taxonomy" id="643052"/>
    <lineage>
        <taxon>Bacteria</taxon>
        <taxon>Bacillati</taxon>
        <taxon>Actinomycetota</taxon>
        <taxon>Actinomycetes</taxon>
        <taxon>Micromonosporales</taxon>
        <taxon>Micromonosporaceae</taxon>
        <taxon>Allocatelliglobosispora</taxon>
    </lineage>
</organism>
<feature type="chain" id="PRO_5038548066" description="Aminopeptidase N" evidence="14">
    <location>
        <begin position="24"/>
        <end position="492"/>
    </location>
</feature>
<accession>A0A841BWC2</accession>
<evidence type="ECO:0000256" key="2">
    <source>
        <dbReference type="ARBA" id="ARBA00001947"/>
    </source>
</evidence>
<evidence type="ECO:0000256" key="4">
    <source>
        <dbReference type="ARBA" id="ARBA00012564"/>
    </source>
</evidence>
<dbReference type="InterPro" id="IPR014782">
    <property type="entry name" value="Peptidase_M1_dom"/>
</dbReference>
<evidence type="ECO:0000313" key="18">
    <source>
        <dbReference type="Proteomes" id="UP000587527"/>
    </source>
</evidence>
<comment type="cofactor">
    <cofactor evidence="2">
        <name>Zn(2+)</name>
        <dbReference type="ChEBI" id="CHEBI:29105"/>
    </cofactor>
</comment>
<evidence type="ECO:0000256" key="8">
    <source>
        <dbReference type="ARBA" id="ARBA00022801"/>
    </source>
</evidence>
<dbReference type="PANTHER" id="PTHR11533">
    <property type="entry name" value="PROTEASE M1 ZINC METALLOPROTEASE"/>
    <property type="match status" value="1"/>
</dbReference>
<evidence type="ECO:0000256" key="9">
    <source>
        <dbReference type="ARBA" id="ARBA00022833"/>
    </source>
</evidence>
<keyword evidence="7" id="KW-0479">Metal-binding</keyword>
<dbReference type="InterPro" id="IPR045357">
    <property type="entry name" value="Aminopeptidase_N-like_N"/>
</dbReference>
<evidence type="ECO:0000256" key="13">
    <source>
        <dbReference type="SAM" id="MobiDB-lite"/>
    </source>
</evidence>
<dbReference type="CDD" id="cd09603">
    <property type="entry name" value="M1_APN_like"/>
    <property type="match status" value="1"/>
</dbReference>
<dbReference type="Pfam" id="PF01433">
    <property type="entry name" value="Peptidase_M1"/>
    <property type="match status" value="1"/>
</dbReference>
<dbReference type="PANTHER" id="PTHR11533:SF297">
    <property type="entry name" value="AMINOPEPTIDASE N"/>
    <property type="match status" value="1"/>
</dbReference>
<feature type="domain" description="Aminopeptidase N-like N-terminal" evidence="16">
    <location>
        <begin position="83"/>
        <end position="253"/>
    </location>
</feature>
<dbReference type="Proteomes" id="UP000587527">
    <property type="component" value="Unassembled WGS sequence"/>
</dbReference>
<evidence type="ECO:0000256" key="7">
    <source>
        <dbReference type="ARBA" id="ARBA00022723"/>
    </source>
</evidence>
<keyword evidence="6" id="KW-0645">Protease</keyword>
<keyword evidence="14" id="KW-0732">Signal</keyword>
<dbReference type="InterPro" id="IPR050344">
    <property type="entry name" value="Peptidase_M1_aminopeptidases"/>
</dbReference>
<dbReference type="Gene3D" id="1.10.390.10">
    <property type="entry name" value="Neutral Protease Domain 2"/>
    <property type="match status" value="1"/>
</dbReference>
<proteinExistence type="inferred from homology"/>
<keyword evidence="9" id="KW-0862">Zinc</keyword>
<dbReference type="GO" id="GO:0006508">
    <property type="term" value="P:proteolysis"/>
    <property type="evidence" value="ECO:0007669"/>
    <property type="project" value="UniProtKB-KW"/>
</dbReference>
<dbReference type="InterPro" id="IPR042097">
    <property type="entry name" value="Aminopeptidase_N-like_N_sf"/>
</dbReference>
<reference evidence="17 18" key="1">
    <citation type="submission" date="2020-08" db="EMBL/GenBank/DDBJ databases">
        <title>Sequencing the genomes of 1000 actinobacteria strains.</title>
        <authorList>
            <person name="Klenk H.-P."/>
        </authorList>
    </citation>
    <scope>NUCLEOTIDE SEQUENCE [LARGE SCALE GENOMIC DNA]</scope>
    <source>
        <strain evidence="17 18">DSM 45362</strain>
    </source>
</reference>
<sequence length="492" mass="52035">MTPPGRAAVALSAAISAALLATACSPASPSPVGPSTPPSAAPTAAPSAAVPSGTVASAAAFDPAGLGDPYYPRAGNGGYDVGSYDLAVAYDVARESITGTATITAVATADLSFFHLDLHALTVSGVTVGGTAARFRQEDDELIITPRAALAKGATFRVAVRYAGRPELYPAGDHGQKGFFAGPDGAVAAGEPFSAATWFPVNDHPGDKATYRVAITVPTGYAAITNGVPGIRSTRKGETTWHWSVGVPMASYLLSLAIGHYTVLTSTHRGKPVLYAVASSIRDHPMLPALRRTPEIADYLETLFGPYPFETYGGVVVDEPRMRFSLESQGRPFYNDSGSGDSGVIAHELAHQWFGDSVSVRSWRDIWLNEGFATYAQLLWAEHTGGDTVDEVFNNAYETADGSIWSVLPGDPGPTTLFADSVYLRGAMTLHAIRRTVGDEKFFRILKAWTLEHRFANASTAEFVALAERVSGTALRALINAWLYQPSRPAAP</sequence>
<dbReference type="Pfam" id="PF17900">
    <property type="entry name" value="Peptidase_M1_N"/>
    <property type="match status" value="1"/>
</dbReference>
<dbReference type="EC" id="3.4.11.2" evidence="4"/>
<evidence type="ECO:0000259" key="15">
    <source>
        <dbReference type="Pfam" id="PF01433"/>
    </source>
</evidence>
<comment type="caution">
    <text evidence="17">The sequence shown here is derived from an EMBL/GenBank/DDBJ whole genome shotgun (WGS) entry which is preliminary data.</text>
</comment>
<keyword evidence="17" id="KW-0031">Aminopeptidase</keyword>
<comment type="similarity">
    <text evidence="3">Belongs to the peptidase M1 family.</text>
</comment>
<evidence type="ECO:0000256" key="12">
    <source>
        <dbReference type="ARBA" id="ARBA00031533"/>
    </source>
</evidence>
<keyword evidence="8" id="KW-0378">Hydrolase</keyword>
<dbReference type="SUPFAM" id="SSF55486">
    <property type="entry name" value="Metalloproteases ('zincins'), catalytic domain"/>
    <property type="match status" value="1"/>
</dbReference>
<name>A0A841BWC2_9ACTN</name>
<protein>
    <recommendedName>
        <fullName evidence="5">Aminopeptidase N</fullName>
        <ecNumber evidence="4">3.4.11.2</ecNumber>
    </recommendedName>
    <alternativeName>
        <fullName evidence="11">Alanine aminopeptidase</fullName>
    </alternativeName>
    <alternativeName>
        <fullName evidence="12">Lysyl aminopeptidase</fullName>
    </alternativeName>
</protein>